<dbReference type="EMBL" id="CP059154">
    <property type="protein sequence ID" value="QLK27497.1"/>
    <property type="molecule type" value="Genomic_DNA"/>
</dbReference>
<dbReference type="CDD" id="cd16359">
    <property type="entry name" value="VOC_BsCatE_like_C"/>
    <property type="match status" value="1"/>
</dbReference>
<accession>A0A7D6CQG4</accession>
<proteinExistence type="predicted"/>
<dbReference type="InterPro" id="IPR037523">
    <property type="entry name" value="VOC_core"/>
</dbReference>
<keyword evidence="4" id="KW-1185">Reference proteome</keyword>
<dbReference type="PROSITE" id="PS51819">
    <property type="entry name" value="VOC"/>
    <property type="match status" value="1"/>
</dbReference>
<dbReference type="OrthoDB" id="37941at2157"/>
<gene>
    <name evidence="3" type="ORF">HYG81_07825</name>
</gene>
<dbReference type="InterPro" id="IPR029068">
    <property type="entry name" value="Glyas_Bleomycin-R_OHBP_Dase"/>
</dbReference>
<dbReference type="PANTHER" id="PTHR43279:SF1">
    <property type="entry name" value="CATECHOL-2,3-DIOXYGENASE"/>
    <property type="match status" value="1"/>
</dbReference>
<name>A0A7D6CQG4_9EURY</name>
<dbReference type="GO" id="GO:0004462">
    <property type="term" value="F:lactoylglutathione lyase activity"/>
    <property type="evidence" value="ECO:0007669"/>
    <property type="project" value="InterPro"/>
</dbReference>
<sequence>MTEFSLLPDTARIGRTALLVTDLNGMIDFYRDVVGLSVLTRHETTAMLGVGDTPLLDLQRDENASPRGHDQAGLFHNAFKVPSRAALGAALERIREHGQLDGASDHYVSEALYCTDPEDNGIEIYTDRPRAEWPRTSDGTIRIGTVPLDLDDVVAQSDGSADAPAGTTVGHVHLEVSSIDATREFYVETLGLTVQTEAQSALFLAAGDYHHHLGTNAWNGRSQPAGGRGIAWFEFVVPDDETLATVRRRLADADVAVGDRTDSLELTDPDGISIRIRAA</sequence>
<dbReference type="InterPro" id="IPR004360">
    <property type="entry name" value="Glyas_Fos-R_dOase_dom"/>
</dbReference>
<dbReference type="GeneID" id="56143104"/>
<dbReference type="RefSeq" id="WP_180842658.1">
    <property type="nucleotide sequence ID" value="NZ_CP059154.1"/>
</dbReference>
<keyword evidence="1" id="KW-0479">Metal-binding</keyword>
<dbReference type="AlphaFoldDB" id="A0A7D6CQG4"/>
<evidence type="ECO:0000313" key="3">
    <source>
        <dbReference type="EMBL" id="QLK27497.1"/>
    </source>
</evidence>
<feature type="domain" description="VOC" evidence="2">
    <location>
        <begin position="12"/>
        <end position="127"/>
    </location>
</feature>
<dbReference type="GO" id="GO:0046872">
    <property type="term" value="F:metal ion binding"/>
    <property type="evidence" value="ECO:0007669"/>
    <property type="project" value="UniProtKB-KW"/>
</dbReference>
<dbReference type="PANTHER" id="PTHR43279">
    <property type="entry name" value="CATECHOL-2,3-DIOXYGENASE"/>
    <property type="match status" value="1"/>
</dbReference>
<evidence type="ECO:0000256" key="1">
    <source>
        <dbReference type="ARBA" id="ARBA00022723"/>
    </source>
</evidence>
<dbReference type="KEGG" id="nay:HYG81_07825"/>
<organism evidence="3 4">
    <name type="scientific">Natrinema zhouii</name>
    <dbReference type="NCBI Taxonomy" id="1710539"/>
    <lineage>
        <taxon>Archaea</taxon>
        <taxon>Methanobacteriati</taxon>
        <taxon>Methanobacteriota</taxon>
        <taxon>Stenosarchaea group</taxon>
        <taxon>Halobacteria</taxon>
        <taxon>Halobacteriales</taxon>
        <taxon>Natrialbaceae</taxon>
        <taxon>Natrinema</taxon>
    </lineage>
</organism>
<evidence type="ECO:0000313" key="4">
    <source>
        <dbReference type="Proteomes" id="UP000510869"/>
    </source>
</evidence>
<dbReference type="SUPFAM" id="SSF54593">
    <property type="entry name" value="Glyoxalase/Bleomycin resistance protein/Dihydroxybiphenyl dioxygenase"/>
    <property type="match status" value="2"/>
</dbReference>
<dbReference type="PROSITE" id="PS00934">
    <property type="entry name" value="GLYOXALASE_I_1"/>
    <property type="match status" value="1"/>
</dbReference>
<dbReference type="InterPro" id="IPR018146">
    <property type="entry name" value="Glyoxalase_1_CS"/>
</dbReference>
<dbReference type="Proteomes" id="UP000510869">
    <property type="component" value="Chromosome"/>
</dbReference>
<dbReference type="Pfam" id="PF00903">
    <property type="entry name" value="Glyoxalase"/>
    <property type="match status" value="2"/>
</dbReference>
<reference evidence="3 4" key="1">
    <citation type="submission" date="2020-07" db="EMBL/GenBank/DDBJ databases">
        <title>Natrinema (YPL30) sp. nov. and Haloterrigena xxxxxx (YPL8) sp. nov., isolated from a salt mine.</title>
        <authorList>
            <person name="Cui H."/>
        </authorList>
    </citation>
    <scope>NUCLEOTIDE SEQUENCE [LARGE SCALE GENOMIC DNA]</scope>
    <source>
        <strain evidence="3 4">YPL13</strain>
    </source>
</reference>
<dbReference type="Gene3D" id="3.10.180.10">
    <property type="entry name" value="2,3-Dihydroxybiphenyl 1,2-Dioxygenase, domain 1"/>
    <property type="match status" value="2"/>
</dbReference>
<protein>
    <submittedName>
        <fullName evidence="3">VOC family protein</fullName>
    </submittedName>
</protein>
<evidence type="ECO:0000259" key="2">
    <source>
        <dbReference type="PROSITE" id="PS51819"/>
    </source>
</evidence>